<dbReference type="Pfam" id="PF12729">
    <property type="entry name" value="4HB_MCP_1"/>
    <property type="match status" value="1"/>
</dbReference>
<dbReference type="SMART" id="SM00283">
    <property type="entry name" value="MA"/>
    <property type="match status" value="1"/>
</dbReference>
<dbReference type="GO" id="GO:0005886">
    <property type="term" value="C:plasma membrane"/>
    <property type="evidence" value="ECO:0007669"/>
    <property type="project" value="UniProtKB-SubCell"/>
</dbReference>
<evidence type="ECO:0000313" key="11">
    <source>
        <dbReference type="EMBL" id="KAA9008583.1"/>
    </source>
</evidence>
<dbReference type="SUPFAM" id="SSF58104">
    <property type="entry name" value="Methyl-accepting chemotaxis protein (MCP) signaling domain"/>
    <property type="match status" value="1"/>
</dbReference>
<protein>
    <submittedName>
        <fullName evidence="11">Methyl-accepting chemotaxis protein</fullName>
    </submittedName>
</protein>
<dbReference type="PROSITE" id="PS50885">
    <property type="entry name" value="HAMP"/>
    <property type="match status" value="1"/>
</dbReference>
<dbReference type="Pfam" id="PF00672">
    <property type="entry name" value="HAMP"/>
    <property type="match status" value="1"/>
</dbReference>
<dbReference type="InterPro" id="IPR004089">
    <property type="entry name" value="MCPsignal_dom"/>
</dbReference>
<dbReference type="PROSITE" id="PS50111">
    <property type="entry name" value="CHEMOTAXIS_TRANSDUC_2"/>
    <property type="match status" value="1"/>
</dbReference>
<keyword evidence="8" id="KW-1133">Transmembrane helix</keyword>
<feature type="domain" description="HAMP" evidence="10">
    <location>
        <begin position="206"/>
        <end position="259"/>
    </location>
</feature>
<dbReference type="Gene3D" id="1.10.287.950">
    <property type="entry name" value="Methyl-accepting chemotaxis protein"/>
    <property type="match status" value="1"/>
</dbReference>
<dbReference type="Pfam" id="PF00015">
    <property type="entry name" value="MCPsignal"/>
    <property type="match status" value="1"/>
</dbReference>
<organism evidence="11 12">
    <name type="scientific">Paenibacillus spiritus</name>
    <dbReference type="NCBI Taxonomy" id="2496557"/>
    <lineage>
        <taxon>Bacteria</taxon>
        <taxon>Bacillati</taxon>
        <taxon>Bacillota</taxon>
        <taxon>Bacilli</taxon>
        <taxon>Bacillales</taxon>
        <taxon>Paenibacillaceae</taxon>
        <taxon>Paenibacillus</taxon>
    </lineage>
</organism>
<name>A0A5J5GLR9_9BACL</name>
<reference evidence="11 12" key="1">
    <citation type="submission" date="2019-09" db="EMBL/GenBank/DDBJ databases">
        <title>Bacillus ochoae sp. nov., Paenibacillus whitsoniae sp. nov., Paenibacillus spiritus sp. nov. Isolated from the Mars Exploration Rover during spacecraft assembly.</title>
        <authorList>
            <person name="Seuylemezian A."/>
            <person name="Vaishampayan P."/>
        </authorList>
    </citation>
    <scope>NUCLEOTIDE SEQUENCE [LARGE SCALE GENOMIC DNA]</scope>
    <source>
        <strain evidence="11 12">MER_111</strain>
    </source>
</reference>
<evidence type="ECO:0000256" key="5">
    <source>
        <dbReference type="ARBA" id="ARBA00029447"/>
    </source>
</evidence>
<feature type="coiled-coil region" evidence="7">
    <location>
        <begin position="79"/>
        <end position="106"/>
    </location>
</feature>
<evidence type="ECO:0000256" key="1">
    <source>
        <dbReference type="ARBA" id="ARBA00004236"/>
    </source>
</evidence>
<accession>A0A5J5GLR9</accession>
<dbReference type="Proteomes" id="UP000367750">
    <property type="component" value="Unassembled WGS sequence"/>
</dbReference>
<dbReference type="CDD" id="cd06225">
    <property type="entry name" value="HAMP"/>
    <property type="match status" value="1"/>
</dbReference>
<feature type="transmembrane region" description="Helical" evidence="8">
    <location>
        <begin position="14"/>
        <end position="34"/>
    </location>
</feature>
<evidence type="ECO:0000259" key="10">
    <source>
        <dbReference type="PROSITE" id="PS50885"/>
    </source>
</evidence>
<comment type="caution">
    <text evidence="11">The sequence shown here is derived from an EMBL/GenBank/DDBJ whole genome shotgun (WGS) entry which is preliminary data.</text>
</comment>
<evidence type="ECO:0000256" key="2">
    <source>
        <dbReference type="ARBA" id="ARBA00022475"/>
    </source>
</evidence>
<keyword evidence="7" id="KW-0175">Coiled coil</keyword>
<feature type="domain" description="Methyl-accepting transducer" evidence="9">
    <location>
        <begin position="278"/>
        <end position="535"/>
    </location>
</feature>
<evidence type="ECO:0000256" key="3">
    <source>
        <dbReference type="ARBA" id="ARBA00023136"/>
    </source>
</evidence>
<keyword evidence="2" id="KW-1003">Cell membrane</keyword>
<gene>
    <name evidence="11" type="ORF">F4V43_00150</name>
</gene>
<keyword evidence="4 6" id="KW-0807">Transducer</keyword>
<evidence type="ECO:0000256" key="6">
    <source>
        <dbReference type="PROSITE-ProRule" id="PRU00284"/>
    </source>
</evidence>
<evidence type="ECO:0000256" key="8">
    <source>
        <dbReference type="SAM" id="Phobius"/>
    </source>
</evidence>
<dbReference type="GO" id="GO:0007165">
    <property type="term" value="P:signal transduction"/>
    <property type="evidence" value="ECO:0007669"/>
    <property type="project" value="UniProtKB-KW"/>
</dbReference>
<dbReference type="PANTHER" id="PTHR32089">
    <property type="entry name" value="METHYL-ACCEPTING CHEMOTAXIS PROTEIN MCPB"/>
    <property type="match status" value="1"/>
</dbReference>
<dbReference type="PANTHER" id="PTHR32089:SF112">
    <property type="entry name" value="LYSOZYME-LIKE PROTEIN-RELATED"/>
    <property type="match status" value="1"/>
</dbReference>
<dbReference type="Gene3D" id="6.10.340.10">
    <property type="match status" value="1"/>
</dbReference>
<sequence length="564" mass="61195">MKRSFRFKSLKKRILFGFSIVLFVVVLLGGYNYLAIKALNDKNDEVVDHPLSLLMITEKSALNMSQRTSLARGSVLYEDAALRKELDQLSAENIKLEQELLKLNASPEAKQLVEKNAAWEKVLDSVFQAFDAGNEAEAEELLKTQSKPLEIEILKGYTDMAALAESSISDQVNYIQHYGDSSLKVDIGVSVFVIAVGIWVALLMARKISRPIIALKDRVEMMAAGDFSQPALPVATADEIGQLVTALNGMNEGTNGLLNRIHTVSDTVWNHSEQLTQAAGEVKMGTGQIAVTMEEMATAAETQANSASDLSDLMEGFTATVNEANDRGQEVHTYSEKVQDLTEKGSLLMESSSRQMANIHHIVRDAMNQMERLDAKSQEVSKLVSVIKDIAEQTNLLALNAAIEAARAGDQGRGFAVVADQVRKLAEQVAFSVQDITQIVNQMQSESDAASRSLLSGYQEVEQGTAQIHTTGETFNEISDAVREMAAGISGISRSLSDVTESTRKVGGFIEEIASVAEETAAGVQQTAASAEQASSSMEGVAGSSEHLAKLSEELRELVQQFKI</sequence>
<dbReference type="SMART" id="SM00304">
    <property type="entry name" value="HAMP"/>
    <property type="match status" value="1"/>
</dbReference>
<dbReference type="OrthoDB" id="107771at2"/>
<evidence type="ECO:0000256" key="4">
    <source>
        <dbReference type="ARBA" id="ARBA00023224"/>
    </source>
</evidence>
<dbReference type="InterPro" id="IPR024478">
    <property type="entry name" value="HlyB_4HB_MCP"/>
</dbReference>
<keyword evidence="3 8" id="KW-0472">Membrane</keyword>
<evidence type="ECO:0000313" key="12">
    <source>
        <dbReference type="Proteomes" id="UP000367750"/>
    </source>
</evidence>
<comment type="similarity">
    <text evidence="5">Belongs to the methyl-accepting chemotaxis (MCP) protein family.</text>
</comment>
<dbReference type="CDD" id="cd11386">
    <property type="entry name" value="MCP_signal"/>
    <property type="match status" value="1"/>
</dbReference>
<evidence type="ECO:0000256" key="7">
    <source>
        <dbReference type="SAM" id="Coils"/>
    </source>
</evidence>
<proteinExistence type="inferred from homology"/>
<dbReference type="AlphaFoldDB" id="A0A5J5GLR9"/>
<keyword evidence="12" id="KW-1185">Reference proteome</keyword>
<comment type="subcellular location">
    <subcellularLocation>
        <location evidence="1">Cell membrane</location>
    </subcellularLocation>
</comment>
<dbReference type="EMBL" id="VYKK01000001">
    <property type="protein sequence ID" value="KAA9008583.1"/>
    <property type="molecule type" value="Genomic_DNA"/>
</dbReference>
<evidence type="ECO:0000259" key="9">
    <source>
        <dbReference type="PROSITE" id="PS50111"/>
    </source>
</evidence>
<dbReference type="InterPro" id="IPR003660">
    <property type="entry name" value="HAMP_dom"/>
</dbReference>
<keyword evidence="8" id="KW-0812">Transmembrane</keyword>